<dbReference type="PANTHER" id="PTHR33112">
    <property type="entry name" value="DOMAIN PROTEIN, PUTATIVE-RELATED"/>
    <property type="match status" value="1"/>
</dbReference>
<accession>A0A8H5XWA7</accession>
<evidence type="ECO:0000313" key="2">
    <source>
        <dbReference type="EMBL" id="KAF5700465.1"/>
    </source>
</evidence>
<gene>
    <name evidence="2" type="ORF">FMUND_14323</name>
</gene>
<keyword evidence="3" id="KW-1185">Reference proteome</keyword>
<dbReference type="Pfam" id="PF06985">
    <property type="entry name" value="HET"/>
    <property type="match status" value="1"/>
</dbReference>
<proteinExistence type="predicted"/>
<dbReference type="EMBL" id="JAAOAN010000729">
    <property type="protein sequence ID" value="KAF5700465.1"/>
    <property type="molecule type" value="Genomic_DNA"/>
</dbReference>
<dbReference type="Proteomes" id="UP000544331">
    <property type="component" value="Unassembled WGS sequence"/>
</dbReference>
<evidence type="ECO:0000259" key="1">
    <source>
        <dbReference type="Pfam" id="PF06985"/>
    </source>
</evidence>
<evidence type="ECO:0000313" key="3">
    <source>
        <dbReference type="Proteomes" id="UP000544331"/>
    </source>
</evidence>
<dbReference type="OrthoDB" id="5125733at2759"/>
<dbReference type="PANTHER" id="PTHR33112:SF16">
    <property type="entry name" value="HETEROKARYON INCOMPATIBILITY DOMAIN-CONTAINING PROTEIN"/>
    <property type="match status" value="1"/>
</dbReference>
<dbReference type="AlphaFoldDB" id="A0A8H5XWA7"/>
<comment type="caution">
    <text evidence="2">The sequence shown here is derived from an EMBL/GenBank/DDBJ whole genome shotgun (WGS) entry which is preliminary data.</text>
</comment>
<name>A0A8H5XWA7_9HYPO</name>
<dbReference type="InterPro" id="IPR010730">
    <property type="entry name" value="HET"/>
</dbReference>
<sequence length="150" mass="17092">MPEYPFLLQVIKADAIQRAKTAKENIGYRMASGIEVTGLPKSIQDIIEVTRQIGLRYPWPDAFCIVQNDKADKDHQFNSIAEFYKQADILISAASASDCSEGSLQSRRVDRCYGSIFELPYKWKVDGHETQHLVSSRVISFGSRQIKWTY</sequence>
<protein>
    <recommendedName>
        <fullName evidence="1">Heterokaryon incompatibility domain-containing protein</fullName>
    </recommendedName>
</protein>
<feature type="domain" description="Heterokaryon incompatibility" evidence="1">
    <location>
        <begin position="33"/>
        <end position="119"/>
    </location>
</feature>
<organism evidence="2 3">
    <name type="scientific">Fusarium mundagurra</name>
    <dbReference type="NCBI Taxonomy" id="1567541"/>
    <lineage>
        <taxon>Eukaryota</taxon>
        <taxon>Fungi</taxon>
        <taxon>Dikarya</taxon>
        <taxon>Ascomycota</taxon>
        <taxon>Pezizomycotina</taxon>
        <taxon>Sordariomycetes</taxon>
        <taxon>Hypocreomycetidae</taxon>
        <taxon>Hypocreales</taxon>
        <taxon>Nectriaceae</taxon>
        <taxon>Fusarium</taxon>
        <taxon>Fusarium fujikuroi species complex</taxon>
    </lineage>
</organism>
<reference evidence="2 3" key="1">
    <citation type="submission" date="2020-05" db="EMBL/GenBank/DDBJ databases">
        <title>Identification and distribution of gene clusters putatively required for synthesis of sphingolipid metabolism inhibitors in phylogenetically diverse species of the filamentous fungus Fusarium.</title>
        <authorList>
            <person name="Kim H.-S."/>
            <person name="Busman M."/>
            <person name="Brown D.W."/>
            <person name="Divon H."/>
            <person name="Uhlig S."/>
            <person name="Proctor R.H."/>
        </authorList>
    </citation>
    <scope>NUCLEOTIDE SEQUENCE [LARGE SCALE GENOMIC DNA]</scope>
    <source>
        <strain evidence="2 3">NRRL 66235</strain>
    </source>
</reference>